<dbReference type="GO" id="GO:0070573">
    <property type="term" value="F:metallodipeptidase activity"/>
    <property type="evidence" value="ECO:0007669"/>
    <property type="project" value="InterPro"/>
</dbReference>
<dbReference type="Gene3D" id="3.20.20.140">
    <property type="entry name" value="Metal-dependent hydrolases"/>
    <property type="match status" value="1"/>
</dbReference>
<dbReference type="STRING" id="1799789.AX660_03780"/>
<dbReference type="Pfam" id="PF01244">
    <property type="entry name" value="Peptidase_M19"/>
    <property type="match status" value="1"/>
</dbReference>
<keyword evidence="1" id="KW-0812">Transmembrane</keyword>
<dbReference type="GO" id="GO:0006508">
    <property type="term" value="P:proteolysis"/>
    <property type="evidence" value="ECO:0007669"/>
    <property type="project" value="InterPro"/>
</dbReference>
<dbReference type="InterPro" id="IPR008257">
    <property type="entry name" value="Pept_M19"/>
</dbReference>
<organism evidence="2 3">
    <name type="scientific">Paraglaciecola hydrolytica</name>
    <dbReference type="NCBI Taxonomy" id="1799789"/>
    <lineage>
        <taxon>Bacteria</taxon>
        <taxon>Pseudomonadati</taxon>
        <taxon>Pseudomonadota</taxon>
        <taxon>Gammaproteobacteria</taxon>
        <taxon>Alteromonadales</taxon>
        <taxon>Alteromonadaceae</taxon>
        <taxon>Paraglaciecola</taxon>
    </lineage>
</organism>
<dbReference type="SUPFAM" id="SSF51556">
    <property type="entry name" value="Metallo-dependent hydrolases"/>
    <property type="match status" value="1"/>
</dbReference>
<protein>
    <submittedName>
        <fullName evidence="2">Peptidase M19</fullName>
    </submittedName>
</protein>
<dbReference type="OrthoDB" id="9804920at2"/>
<gene>
    <name evidence="2" type="ORF">AX660_03780</name>
</gene>
<dbReference type="PANTHER" id="PTHR10443:SF12">
    <property type="entry name" value="DIPEPTIDASE"/>
    <property type="match status" value="1"/>
</dbReference>
<evidence type="ECO:0000313" key="3">
    <source>
        <dbReference type="Proteomes" id="UP000070299"/>
    </source>
</evidence>
<keyword evidence="1" id="KW-1133">Transmembrane helix</keyword>
<dbReference type="EMBL" id="LSNE01000020">
    <property type="protein sequence ID" value="KXI26894.1"/>
    <property type="molecule type" value="Genomic_DNA"/>
</dbReference>
<evidence type="ECO:0000256" key="1">
    <source>
        <dbReference type="SAM" id="Phobius"/>
    </source>
</evidence>
<keyword evidence="1" id="KW-0472">Membrane</keyword>
<dbReference type="RefSeq" id="WP_068382450.1">
    <property type="nucleotide sequence ID" value="NZ_LSNE01000020.1"/>
</dbReference>
<dbReference type="PANTHER" id="PTHR10443">
    <property type="entry name" value="MICROSOMAL DIPEPTIDASE"/>
    <property type="match status" value="1"/>
</dbReference>
<dbReference type="InterPro" id="IPR032466">
    <property type="entry name" value="Metal_Hydrolase"/>
</dbReference>
<comment type="caution">
    <text evidence="2">The sequence shown here is derived from an EMBL/GenBank/DDBJ whole genome shotgun (WGS) entry which is preliminary data.</text>
</comment>
<dbReference type="PROSITE" id="PS51365">
    <property type="entry name" value="RENAL_DIPEPTIDASE_2"/>
    <property type="match status" value="1"/>
</dbReference>
<evidence type="ECO:0000313" key="2">
    <source>
        <dbReference type="EMBL" id="KXI26894.1"/>
    </source>
</evidence>
<dbReference type="AlphaFoldDB" id="A0A148KKQ3"/>
<reference evidence="3" key="1">
    <citation type="submission" date="2016-02" db="EMBL/GenBank/DDBJ databases">
        <authorList>
            <person name="Schultz-Johansen M."/>
            <person name="Glaring M.A."/>
            <person name="Bech P.K."/>
            <person name="Stougaard P."/>
        </authorList>
    </citation>
    <scope>NUCLEOTIDE SEQUENCE [LARGE SCALE GENOMIC DNA]</scope>
    <source>
        <strain evidence="3">S66</strain>
    </source>
</reference>
<proteinExistence type="predicted"/>
<feature type="transmembrane region" description="Helical" evidence="1">
    <location>
        <begin position="7"/>
        <end position="28"/>
    </location>
</feature>
<dbReference type="Proteomes" id="UP000070299">
    <property type="component" value="Unassembled WGS sequence"/>
</dbReference>
<name>A0A148KKQ3_9ALTE</name>
<dbReference type="CDD" id="cd01301">
    <property type="entry name" value="rDP_like"/>
    <property type="match status" value="1"/>
</dbReference>
<keyword evidence="3" id="KW-1185">Reference proteome</keyword>
<sequence length="389" mass="42680">MFVSKKVIFFSLLTILAITFFNVAPGYLEQQFNRIKPHEKSDISEQASALHQSLFIGDWHSDSLMWDRDLNALSDFGHVDVPRLQLGNVALQMFTTVTKSPSGLNYERNETQASDNITKIALVQLWPMATWSSLTQRAIHQADKLHEFIAENPTNMHFIDSKTSLQKFIDARISQPSLVGALLGTEGSHALDGELSNIQNLYAHGFRMMSLQHFFDNKLGGSLHGTSGAGLTEFGREAVQAMQALDIIVDISHSSEQVVRDVLALSTKPLVISHTGLYGHCQSPRNISDELMQQVAKAGGLIALGYWDGAVCDISPANVAAAIKYGVELVGAPHIALGSDFDGATEVAFDTSELVELTQKLLDVGLSESDVRLVMGENMQRFLLENLPD</sequence>
<accession>A0A148KKQ3</accession>